<dbReference type="EMBL" id="GBXM01011044">
    <property type="protein sequence ID" value="JAH97533.1"/>
    <property type="molecule type" value="Transcribed_RNA"/>
</dbReference>
<sequence>MIPAIDLTKPVWLPSFPSSASACSVQIARTAALCTSRAVFEKHRFRHGRIKMTEVCHLHSTACRGRC</sequence>
<protein>
    <submittedName>
        <fullName evidence="1">Uncharacterized protein</fullName>
    </submittedName>
</protein>
<proteinExistence type="predicted"/>
<accession>A0A0E9X762</accession>
<organism evidence="1">
    <name type="scientific">Anguilla anguilla</name>
    <name type="common">European freshwater eel</name>
    <name type="synonym">Muraena anguilla</name>
    <dbReference type="NCBI Taxonomy" id="7936"/>
    <lineage>
        <taxon>Eukaryota</taxon>
        <taxon>Metazoa</taxon>
        <taxon>Chordata</taxon>
        <taxon>Craniata</taxon>
        <taxon>Vertebrata</taxon>
        <taxon>Euteleostomi</taxon>
        <taxon>Actinopterygii</taxon>
        <taxon>Neopterygii</taxon>
        <taxon>Teleostei</taxon>
        <taxon>Anguilliformes</taxon>
        <taxon>Anguillidae</taxon>
        <taxon>Anguilla</taxon>
    </lineage>
</organism>
<name>A0A0E9X762_ANGAN</name>
<evidence type="ECO:0000313" key="1">
    <source>
        <dbReference type="EMBL" id="JAH97533.1"/>
    </source>
</evidence>
<reference evidence="1" key="1">
    <citation type="submission" date="2014-11" db="EMBL/GenBank/DDBJ databases">
        <authorList>
            <person name="Amaro Gonzalez C."/>
        </authorList>
    </citation>
    <scope>NUCLEOTIDE SEQUENCE</scope>
</reference>
<reference evidence="1" key="2">
    <citation type="journal article" date="2015" name="Fish Shellfish Immunol.">
        <title>Early steps in the European eel (Anguilla anguilla)-Vibrio vulnificus interaction in the gills: Role of the RtxA13 toxin.</title>
        <authorList>
            <person name="Callol A."/>
            <person name="Pajuelo D."/>
            <person name="Ebbesson L."/>
            <person name="Teles M."/>
            <person name="MacKenzie S."/>
            <person name="Amaro C."/>
        </authorList>
    </citation>
    <scope>NUCLEOTIDE SEQUENCE</scope>
</reference>
<dbReference type="AlphaFoldDB" id="A0A0E9X762"/>